<dbReference type="AlphaFoldDB" id="A0A8T2M4Y4"/>
<comment type="caution">
    <text evidence="2">The sequence shown here is derived from an EMBL/GenBank/DDBJ whole genome shotgun (WGS) entry which is preliminary data.</text>
</comment>
<dbReference type="Proteomes" id="UP000752171">
    <property type="component" value="Unassembled WGS sequence"/>
</dbReference>
<evidence type="ECO:0000313" key="2">
    <source>
        <dbReference type="EMBL" id="KAG9279119.1"/>
    </source>
</evidence>
<name>A0A8T2M4Y4_ASTMX</name>
<feature type="transmembrane region" description="Helical" evidence="1">
    <location>
        <begin position="73"/>
        <end position="106"/>
    </location>
</feature>
<dbReference type="Gene3D" id="1.20.1170.10">
    <property type="match status" value="1"/>
</dbReference>
<reference evidence="2 3" key="1">
    <citation type="submission" date="2021-07" db="EMBL/GenBank/DDBJ databases">
        <authorList>
            <person name="Imarazene B."/>
            <person name="Zahm M."/>
            <person name="Klopp C."/>
            <person name="Cabau C."/>
            <person name="Beille S."/>
            <person name="Jouanno E."/>
            <person name="Castinel A."/>
            <person name="Lluch J."/>
            <person name="Gil L."/>
            <person name="Kuchtly C."/>
            <person name="Lopez Roques C."/>
            <person name="Donnadieu C."/>
            <person name="Parrinello H."/>
            <person name="Journot L."/>
            <person name="Du K."/>
            <person name="Schartl M."/>
            <person name="Retaux S."/>
            <person name="Guiguen Y."/>
        </authorList>
    </citation>
    <scope>NUCLEOTIDE SEQUENCE [LARGE SCALE GENOMIC DNA]</scope>
    <source>
        <strain evidence="2">Pach_M1</strain>
        <tissue evidence="2">Testis</tissue>
    </source>
</reference>
<gene>
    <name evidence="2" type="ORF">AMEX_G4591</name>
</gene>
<organism evidence="2 3">
    <name type="scientific">Astyanax mexicanus</name>
    <name type="common">Blind cave fish</name>
    <name type="synonym">Astyanax fasciatus mexicanus</name>
    <dbReference type="NCBI Taxonomy" id="7994"/>
    <lineage>
        <taxon>Eukaryota</taxon>
        <taxon>Metazoa</taxon>
        <taxon>Chordata</taxon>
        <taxon>Craniata</taxon>
        <taxon>Vertebrata</taxon>
        <taxon>Euteleostomi</taxon>
        <taxon>Actinopterygii</taxon>
        <taxon>Neopterygii</taxon>
        <taxon>Teleostei</taxon>
        <taxon>Ostariophysi</taxon>
        <taxon>Characiformes</taxon>
        <taxon>Characoidei</taxon>
        <taxon>Acestrorhamphidae</taxon>
        <taxon>Acestrorhamphinae</taxon>
        <taxon>Astyanax</taxon>
    </lineage>
</organism>
<accession>A0A8T2M4Y4</accession>
<evidence type="ECO:0000313" key="3">
    <source>
        <dbReference type="Proteomes" id="UP000752171"/>
    </source>
</evidence>
<evidence type="ECO:0000256" key="1">
    <source>
        <dbReference type="SAM" id="Phobius"/>
    </source>
</evidence>
<sequence>MKGFPNFSAEENFSEKRALPDDLLNNSEEFIRLFEKHQPELQQVLNDLKKSSDEFLDKYGTAVKDSKSGGEHLVIGASVGAGVGTALAVLFLGPAAIAAAGILGAAPGASKSYRGNKNKQEEEKKVKTELKNALNKFHKTTDTVANRLKNICNDVEKILH</sequence>
<keyword evidence="1" id="KW-1133">Transmembrane helix</keyword>
<keyword evidence="1" id="KW-0472">Membrane</keyword>
<keyword evidence="1" id="KW-0812">Transmembrane</keyword>
<protein>
    <submittedName>
        <fullName evidence="2">Uncharacterized protein</fullName>
    </submittedName>
</protein>
<dbReference type="EMBL" id="JAICCE010000003">
    <property type="protein sequence ID" value="KAG9279119.1"/>
    <property type="molecule type" value="Genomic_DNA"/>
</dbReference>
<proteinExistence type="predicted"/>